<dbReference type="Proteomes" id="UP000552097">
    <property type="component" value="Unassembled WGS sequence"/>
</dbReference>
<evidence type="ECO:0000313" key="3">
    <source>
        <dbReference type="Proteomes" id="UP000552097"/>
    </source>
</evidence>
<gene>
    <name evidence="2" type="ORF">F4560_003523</name>
</gene>
<dbReference type="InterPro" id="IPR011990">
    <property type="entry name" value="TPR-like_helical_dom_sf"/>
</dbReference>
<comment type="caution">
    <text evidence="2">The sequence shown here is derived from an EMBL/GenBank/DDBJ whole genome shotgun (WGS) entry which is preliminary data.</text>
</comment>
<name>A0A7W9M198_9PSEU</name>
<dbReference type="Pfam" id="PF13424">
    <property type="entry name" value="TPR_12"/>
    <property type="match status" value="1"/>
</dbReference>
<dbReference type="Gene3D" id="1.25.40.10">
    <property type="entry name" value="Tetratricopeptide repeat domain"/>
    <property type="match status" value="1"/>
</dbReference>
<feature type="compositionally biased region" description="Basic and acidic residues" evidence="1">
    <location>
        <begin position="112"/>
        <end position="133"/>
    </location>
</feature>
<dbReference type="Gene3D" id="3.40.50.300">
    <property type="entry name" value="P-loop containing nucleotide triphosphate hydrolases"/>
    <property type="match status" value="1"/>
</dbReference>
<organism evidence="2 3">
    <name type="scientific">Saccharothrix ecbatanensis</name>
    <dbReference type="NCBI Taxonomy" id="1105145"/>
    <lineage>
        <taxon>Bacteria</taxon>
        <taxon>Bacillati</taxon>
        <taxon>Actinomycetota</taxon>
        <taxon>Actinomycetes</taxon>
        <taxon>Pseudonocardiales</taxon>
        <taxon>Pseudonocardiaceae</taxon>
        <taxon>Saccharothrix</taxon>
    </lineage>
</organism>
<protein>
    <submittedName>
        <fullName evidence="2">Tetratricopeptide (TPR) repeat protein</fullName>
    </submittedName>
</protein>
<dbReference type="PANTHER" id="PTHR47691">
    <property type="entry name" value="REGULATOR-RELATED"/>
    <property type="match status" value="1"/>
</dbReference>
<dbReference type="InterPro" id="IPR027417">
    <property type="entry name" value="P-loop_NTPase"/>
</dbReference>
<dbReference type="SUPFAM" id="SSF52540">
    <property type="entry name" value="P-loop containing nucleoside triphosphate hydrolases"/>
    <property type="match status" value="1"/>
</dbReference>
<reference evidence="2 3" key="1">
    <citation type="submission" date="2020-08" db="EMBL/GenBank/DDBJ databases">
        <title>Sequencing the genomes of 1000 actinobacteria strains.</title>
        <authorList>
            <person name="Klenk H.-P."/>
        </authorList>
    </citation>
    <scope>NUCLEOTIDE SEQUENCE [LARGE SCALE GENOMIC DNA]</scope>
    <source>
        <strain evidence="2 3">DSM 45486</strain>
    </source>
</reference>
<sequence length="836" mass="90738">MAEFVELVLVALTAGAAVDTGEAASTAIQDAYQGLKITAGKVLRRGISDPDEAGGVVEMQLADPRAHQEELEGVLARADDDERAELLAAARKVLVLVDPRGDAAGKYRVESRRDEGVQVRDHNARTHDRDRATTENSANAEAITAVVQAGVVNGGISVHHGSAHTPVPHNLPPGTRRFVGRSAELDRLTAFATAEAGSRVCVLDGQPGIGKTTLALRWGDTARGLFPDGQVYVDLRGFDSIRTAVTPEAAARMILGALHVPMGSIPPEPDDQLALLLSTLDERRVLLIIDNVRDSAQVRPLLPGSRSCFTVVTARHRLHGLAVHHDAERIHLPPLTADEAVHLLEQRLGTYRVETESAAVARVVAACGGHPLALSVVAARAADDPTNSLNGIVKALENKTEALDALHLPDAADMRAVFSLSYDNLPPAMAEGFRTLALFPGSGIDVHAAAAMIGSDLFQARETIHELVRCHLLGRTSSGHHAFHALTHIYGLEKTLRHDSPDRREAVVVAVLNHLLHAASRADRLINDHRRPMELEPCLRPELLPILINRTDALAWFTSEYDNVLATIAFATAEQLHPYTWQLAWTISNFAYLTARLRDWIDTHTDAVAAARHLGDRPVEVRLQQSLARAHGESGDYQRSVDWYLTALDILDELGDVQGRANALNGLAAVQLRANALHDAFDSASKALELYEGSGDDAATASTYSHLGRTCQALGEPTKAKRYHRLAEDLYAKSDNLYGLAHVADSMAELESAAGRHRAAMTHLRRAVELHYKVGNLNYAAQSCRQLRSLLLDLAPSHVLIEWLSKAIGTLEDNRKSEAASLVEEITNHRSWSMSS</sequence>
<keyword evidence="3" id="KW-1185">Reference proteome</keyword>
<dbReference type="GO" id="GO:0043531">
    <property type="term" value="F:ADP binding"/>
    <property type="evidence" value="ECO:0007669"/>
    <property type="project" value="InterPro"/>
</dbReference>
<feature type="region of interest" description="Disordered" evidence="1">
    <location>
        <begin position="112"/>
        <end position="137"/>
    </location>
</feature>
<dbReference type="AlphaFoldDB" id="A0A7W9M198"/>
<evidence type="ECO:0000256" key="1">
    <source>
        <dbReference type="SAM" id="MobiDB-lite"/>
    </source>
</evidence>
<accession>A0A7W9M198</accession>
<dbReference type="RefSeq" id="WP_184921228.1">
    <property type="nucleotide sequence ID" value="NZ_JACHMO010000001.1"/>
</dbReference>
<dbReference type="SMART" id="SM00028">
    <property type="entry name" value="TPR"/>
    <property type="match status" value="4"/>
</dbReference>
<dbReference type="SUPFAM" id="SSF48452">
    <property type="entry name" value="TPR-like"/>
    <property type="match status" value="1"/>
</dbReference>
<dbReference type="Gene3D" id="1.10.8.430">
    <property type="entry name" value="Helical domain of apoptotic protease-activating factors"/>
    <property type="match status" value="1"/>
</dbReference>
<proteinExistence type="predicted"/>
<dbReference type="EMBL" id="JACHMO010000001">
    <property type="protein sequence ID" value="MBB5803755.1"/>
    <property type="molecule type" value="Genomic_DNA"/>
</dbReference>
<dbReference type="InterPro" id="IPR042197">
    <property type="entry name" value="Apaf_helical"/>
</dbReference>
<evidence type="ECO:0000313" key="2">
    <source>
        <dbReference type="EMBL" id="MBB5803755.1"/>
    </source>
</evidence>
<dbReference type="InterPro" id="IPR019734">
    <property type="entry name" value="TPR_rpt"/>
</dbReference>
<dbReference type="PANTHER" id="PTHR47691:SF3">
    <property type="entry name" value="HTH-TYPE TRANSCRIPTIONAL REGULATOR RV0890C-RELATED"/>
    <property type="match status" value="1"/>
</dbReference>
<dbReference type="PRINTS" id="PR00364">
    <property type="entry name" value="DISEASERSIST"/>
</dbReference>